<accession>A0A6N2VZN7</accession>
<evidence type="ECO:0000313" key="4">
    <source>
        <dbReference type="EMBL" id="VYT35127.1"/>
    </source>
</evidence>
<dbReference type="InterPro" id="IPR050251">
    <property type="entry name" value="HpcH-HpaI_aldolase"/>
</dbReference>
<evidence type="ECO:0000256" key="1">
    <source>
        <dbReference type="ARBA" id="ARBA00005568"/>
    </source>
</evidence>
<dbReference type="PANTHER" id="PTHR30502:SF0">
    <property type="entry name" value="PHOSPHOENOLPYRUVATE CARBOXYLASE FAMILY PROTEIN"/>
    <property type="match status" value="1"/>
</dbReference>
<keyword evidence="2" id="KW-0479">Metal-binding</keyword>
<keyword evidence="3 4" id="KW-0456">Lyase</keyword>
<dbReference type="InterPro" id="IPR005000">
    <property type="entry name" value="Aldolase/citrate-lyase_domain"/>
</dbReference>
<dbReference type="Pfam" id="PF03328">
    <property type="entry name" value="HpcH_HpaI"/>
    <property type="match status" value="1"/>
</dbReference>
<gene>
    <name evidence="4" type="primary">rhmA_3</name>
    <name evidence="4" type="ORF">CBLFYP116_03123</name>
</gene>
<reference evidence="4" key="1">
    <citation type="submission" date="2019-11" db="EMBL/GenBank/DDBJ databases">
        <authorList>
            <person name="Feng L."/>
        </authorList>
    </citation>
    <scope>NUCLEOTIDE SEQUENCE</scope>
    <source>
        <strain evidence="4">CbolteaeLFYP116</strain>
    </source>
</reference>
<dbReference type="InterPro" id="IPR015813">
    <property type="entry name" value="Pyrv/PenolPyrv_kinase-like_dom"/>
</dbReference>
<dbReference type="GeneID" id="23116221"/>
<dbReference type="InterPro" id="IPR040442">
    <property type="entry name" value="Pyrv_kinase-like_dom_sf"/>
</dbReference>
<evidence type="ECO:0000256" key="2">
    <source>
        <dbReference type="ARBA" id="ARBA00022723"/>
    </source>
</evidence>
<organism evidence="4">
    <name type="scientific">Enterocloster bolteae</name>
    <dbReference type="NCBI Taxonomy" id="208479"/>
    <lineage>
        <taxon>Bacteria</taxon>
        <taxon>Bacillati</taxon>
        <taxon>Bacillota</taxon>
        <taxon>Clostridia</taxon>
        <taxon>Lachnospirales</taxon>
        <taxon>Lachnospiraceae</taxon>
        <taxon>Enterocloster</taxon>
    </lineage>
</organism>
<dbReference type="GO" id="GO:0046872">
    <property type="term" value="F:metal ion binding"/>
    <property type="evidence" value="ECO:0007669"/>
    <property type="project" value="UniProtKB-KW"/>
</dbReference>
<dbReference type="SUPFAM" id="SSF51621">
    <property type="entry name" value="Phosphoenolpyruvate/pyruvate domain"/>
    <property type="match status" value="1"/>
</dbReference>
<dbReference type="Gene3D" id="3.20.20.60">
    <property type="entry name" value="Phosphoenolpyruvate-binding domains"/>
    <property type="match status" value="1"/>
</dbReference>
<name>A0A6N2VZN7_9FIRM</name>
<dbReference type="EMBL" id="CACRTF010000014">
    <property type="protein sequence ID" value="VYT35127.1"/>
    <property type="molecule type" value="Genomic_DNA"/>
</dbReference>
<sequence length="255" mass="28139">MKIMTDVKEKMMKHQRIACAFLRIPDPSIAEVMAGEGVDLLVIDQEHYVFNEETMLHIIRAAGCYGCPCLIRVSQIDREKIGRLMDGGAGGILLADTVDSSQVRELVKAVKYPPVGERGVSTESRNNHYGLSGTGVSEFPRAQNRSTIIGAIIETATAIADLDEILKIPELDFLSVGTMDLTYACGVPGDIHNIDVQRLKMNIYQKIIGAGKTALDKTFTEEEIERGKENGIGCFYVASDMELIKKGLEQRIKYL</sequence>
<protein>
    <submittedName>
        <fullName evidence="4">2-keto-3-deoxy-L-rhamnonate aldolase</fullName>
        <ecNumber evidence="4">4.1.2.53</ecNumber>
    </submittedName>
</protein>
<dbReference type="PANTHER" id="PTHR30502">
    <property type="entry name" value="2-KETO-3-DEOXY-L-RHAMNONATE ALDOLASE"/>
    <property type="match status" value="1"/>
</dbReference>
<dbReference type="RefSeq" id="WP_002577739.1">
    <property type="nucleotide sequence ID" value="NZ_BAABXO010000001.1"/>
</dbReference>
<dbReference type="EC" id="4.1.2.53" evidence="4"/>
<evidence type="ECO:0000256" key="3">
    <source>
        <dbReference type="ARBA" id="ARBA00023239"/>
    </source>
</evidence>
<comment type="similarity">
    <text evidence="1">Belongs to the HpcH/HpaI aldolase family.</text>
</comment>
<dbReference type="GO" id="GO:0106099">
    <property type="term" value="F:2-keto-3-deoxy-L-rhamnonate aldolase activity"/>
    <property type="evidence" value="ECO:0007669"/>
    <property type="project" value="UniProtKB-EC"/>
</dbReference>
<dbReference type="AlphaFoldDB" id="A0A6N2VZN7"/>
<proteinExistence type="inferred from homology"/>
<dbReference type="GO" id="GO:0005737">
    <property type="term" value="C:cytoplasm"/>
    <property type="evidence" value="ECO:0007669"/>
    <property type="project" value="TreeGrafter"/>
</dbReference>